<feature type="binding site" evidence="2">
    <location>
        <position position="243"/>
    </location>
    <ligand>
        <name>a divalent metal cation</name>
        <dbReference type="ChEBI" id="CHEBI:60240"/>
        <label>1</label>
    </ligand>
</feature>
<dbReference type="Proteomes" id="UP000267821">
    <property type="component" value="Unassembled WGS sequence"/>
</dbReference>
<feature type="binding site" evidence="2">
    <location>
        <position position="247"/>
    </location>
    <ligand>
        <name>a divalent metal cation</name>
        <dbReference type="ChEBI" id="CHEBI:60240"/>
        <label>1</label>
    </ligand>
</feature>
<dbReference type="SUPFAM" id="SSF102705">
    <property type="entry name" value="NIF3 (NGG1p interacting factor 3)-like"/>
    <property type="match status" value="1"/>
</dbReference>
<keyword evidence="2" id="KW-0479">Metal-binding</keyword>
<dbReference type="InterPro" id="IPR036069">
    <property type="entry name" value="DUF34/NIF3_sf"/>
</dbReference>
<dbReference type="STRING" id="1051890.A0A3N4MAJ5"/>
<sequence>MSAIIRTVAKSVRRLYPEALADKSWDNTGLLLEAPYRSDIPRPSSKHIVLLTIDLTKAVAAEAIEKKAAAIVSYHPIIFRPIKSLTLRDTQQDSLIRLAQAGISVYSPHTAVDAALGGVNDWLADGISGGKGNEESREVLVPVNGVEGFEGAGMGRLVTLKEAASVGSLVNRVKKYLGMKHLMVVEAAKHKDHTGIRKIGLCAGSGGSLFKGLDADLYFTGELSHHEALAAKENGISVIACFHTNTERGYLSKTMQPRLLEVLADEWSRVVEAEKEGKDGFEVVVSTADKDPYEIM</sequence>
<evidence type="ECO:0000313" key="3">
    <source>
        <dbReference type="EMBL" id="RPB29462.1"/>
    </source>
</evidence>
<reference evidence="3 4" key="1">
    <citation type="journal article" date="2018" name="Nat. Ecol. Evol.">
        <title>Pezizomycetes genomes reveal the molecular basis of ectomycorrhizal truffle lifestyle.</title>
        <authorList>
            <person name="Murat C."/>
            <person name="Payen T."/>
            <person name="Noel B."/>
            <person name="Kuo A."/>
            <person name="Morin E."/>
            <person name="Chen J."/>
            <person name="Kohler A."/>
            <person name="Krizsan K."/>
            <person name="Balestrini R."/>
            <person name="Da Silva C."/>
            <person name="Montanini B."/>
            <person name="Hainaut M."/>
            <person name="Levati E."/>
            <person name="Barry K.W."/>
            <person name="Belfiori B."/>
            <person name="Cichocki N."/>
            <person name="Clum A."/>
            <person name="Dockter R.B."/>
            <person name="Fauchery L."/>
            <person name="Guy J."/>
            <person name="Iotti M."/>
            <person name="Le Tacon F."/>
            <person name="Lindquist E.A."/>
            <person name="Lipzen A."/>
            <person name="Malagnac F."/>
            <person name="Mello A."/>
            <person name="Molinier V."/>
            <person name="Miyauchi S."/>
            <person name="Poulain J."/>
            <person name="Riccioni C."/>
            <person name="Rubini A."/>
            <person name="Sitrit Y."/>
            <person name="Splivallo R."/>
            <person name="Traeger S."/>
            <person name="Wang M."/>
            <person name="Zifcakova L."/>
            <person name="Wipf D."/>
            <person name="Zambonelli A."/>
            <person name="Paolocci F."/>
            <person name="Nowrousian M."/>
            <person name="Ottonello S."/>
            <person name="Baldrian P."/>
            <person name="Spatafora J.W."/>
            <person name="Henrissat B."/>
            <person name="Nagy L.G."/>
            <person name="Aury J.M."/>
            <person name="Wincker P."/>
            <person name="Grigoriev I.V."/>
            <person name="Bonfante P."/>
            <person name="Martin F.M."/>
        </authorList>
    </citation>
    <scope>NUCLEOTIDE SEQUENCE [LARGE SCALE GENOMIC DNA]</scope>
    <source>
        <strain evidence="3 4">ATCC MYA-4762</strain>
    </source>
</reference>
<protein>
    <submittedName>
        <fullName evidence="3">NGG1p interacting factor 3</fullName>
    </submittedName>
</protein>
<dbReference type="GO" id="GO:0046872">
    <property type="term" value="F:metal ion binding"/>
    <property type="evidence" value="ECO:0007669"/>
    <property type="project" value="UniProtKB-KW"/>
</dbReference>
<name>A0A3N4MAJ5_9PEZI</name>
<feature type="binding site" evidence="2">
    <location>
        <position position="113"/>
    </location>
    <ligand>
        <name>a divalent metal cation</name>
        <dbReference type="ChEBI" id="CHEBI:60240"/>
        <label>1</label>
    </ligand>
</feature>
<evidence type="ECO:0000313" key="4">
    <source>
        <dbReference type="Proteomes" id="UP000267821"/>
    </source>
</evidence>
<gene>
    <name evidence="3" type="ORF">L211DRAFT_859524</name>
</gene>
<dbReference type="InParanoid" id="A0A3N4MAJ5"/>
<evidence type="ECO:0000256" key="2">
    <source>
        <dbReference type="PIRSR" id="PIRSR602678-1"/>
    </source>
</evidence>
<dbReference type="Pfam" id="PF01784">
    <property type="entry name" value="DUF34_NIF3"/>
    <property type="match status" value="1"/>
</dbReference>
<comment type="similarity">
    <text evidence="1">Belongs to the GTP cyclohydrolase I type 2/NIF3 family.</text>
</comment>
<evidence type="ECO:0000256" key="1">
    <source>
        <dbReference type="ARBA" id="ARBA00006964"/>
    </source>
</evidence>
<dbReference type="NCBIfam" id="TIGR00486">
    <property type="entry name" value="YbgI_SA1388"/>
    <property type="match status" value="1"/>
</dbReference>
<dbReference type="EMBL" id="ML121527">
    <property type="protein sequence ID" value="RPB29462.1"/>
    <property type="molecule type" value="Genomic_DNA"/>
</dbReference>
<dbReference type="FunCoup" id="A0A3N4MAJ5">
    <property type="interactions" value="663"/>
</dbReference>
<keyword evidence="4" id="KW-1185">Reference proteome</keyword>
<dbReference type="Gene3D" id="3.40.1390.30">
    <property type="entry name" value="NIF3 (NGG1p interacting factor 3)-like"/>
    <property type="match status" value="1"/>
</dbReference>
<dbReference type="OrthoDB" id="3345469at2759"/>
<dbReference type="PANTHER" id="PTHR13799:SF13">
    <property type="entry name" value="NIF3-LIKE PROTEIN 1"/>
    <property type="match status" value="1"/>
</dbReference>
<proteinExistence type="inferred from homology"/>
<feature type="binding site" evidence="2">
    <location>
        <position position="75"/>
    </location>
    <ligand>
        <name>a divalent metal cation</name>
        <dbReference type="ChEBI" id="CHEBI:60240"/>
        <label>1</label>
    </ligand>
</feature>
<dbReference type="PANTHER" id="PTHR13799">
    <property type="entry name" value="NGG1 INTERACTING FACTOR 3"/>
    <property type="match status" value="1"/>
</dbReference>
<dbReference type="InterPro" id="IPR002678">
    <property type="entry name" value="DUF34/NIF3"/>
</dbReference>
<dbReference type="AlphaFoldDB" id="A0A3N4MAJ5"/>
<dbReference type="GO" id="GO:0005739">
    <property type="term" value="C:mitochondrion"/>
    <property type="evidence" value="ECO:0007669"/>
    <property type="project" value="TreeGrafter"/>
</dbReference>
<accession>A0A3N4MAJ5</accession>
<dbReference type="FunFam" id="3.40.1390.30:FF:000001">
    <property type="entry name" value="GTP cyclohydrolase 1 type 2"/>
    <property type="match status" value="1"/>
</dbReference>
<organism evidence="3 4">
    <name type="scientific">Terfezia boudieri ATCC MYA-4762</name>
    <dbReference type="NCBI Taxonomy" id="1051890"/>
    <lineage>
        <taxon>Eukaryota</taxon>
        <taxon>Fungi</taxon>
        <taxon>Dikarya</taxon>
        <taxon>Ascomycota</taxon>
        <taxon>Pezizomycotina</taxon>
        <taxon>Pezizomycetes</taxon>
        <taxon>Pezizales</taxon>
        <taxon>Pezizaceae</taxon>
        <taxon>Terfezia</taxon>
    </lineage>
</organism>